<dbReference type="Proteomes" id="UP000813461">
    <property type="component" value="Unassembled WGS sequence"/>
</dbReference>
<feature type="chain" id="PRO_5035438386" description="Fungal calcium binding protein domain-containing protein" evidence="1">
    <location>
        <begin position="20"/>
        <end position="117"/>
    </location>
</feature>
<dbReference type="AlphaFoldDB" id="A0A8K0W5Q4"/>
<accession>A0A8K0W5Q4</accession>
<sequence>MRLSLGTIGLVALSSMASASPSDIAVGLSHRNLAERQMQYSCIAATTIEEEARCLEDLIELRRRESNGCCLTTGVATTVACTLAATTQPYDPILILLCVNEIGAFTGACSGCGPFSN</sequence>
<evidence type="ECO:0000313" key="2">
    <source>
        <dbReference type="EMBL" id="KAH7095455.1"/>
    </source>
</evidence>
<evidence type="ECO:0000256" key="1">
    <source>
        <dbReference type="SAM" id="SignalP"/>
    </source>
</evidence>
<proteinExistence type="predicted"/>
<name>A0A8K0W5Q4_9PLEO</name>
<evidence type="ECO:0000313" key="3">
    <source>
        <dbReference type="Proteomes" id="UP000813461"/>
    </source>
</evidence>
<comment type="caution">
    <text evidence="2">The sequence shown here is derived from an EMBL/GenBank/DDBJ whole genome shotgun (WGS) entry which is preliminary data.</text>
</comment>
<dbReference type="OrthoDB" id="10553444at2759"/>
<reference evidence="2" key="1">
    <citation type="journal article" date="2021" name="Nat. Commun.">
        <title>Genetic determinants of endophytism in the Arabidopsis root mycobiome.</title>
        <authorList>
            <person name="Mesny F."/>
            <person name="Miyauchi S."/>
            <person name="Thiergart T."/>
            <person name="Pickel B."/>
            <person name="Atanasova L."/>
            <person name="Karlsson M."/>
            <person name="Huettel B."/>
            <person name="Barry K.W."/>
            <person name="Haridas S."/>
            <person name="Chen C."/>
            <person name="Bauer D."/>
            <person name="Andreopoulos W."/>
            <person name="Pangilinan J."/>
            <person name="LaButti K."/>
            <person name="Riley R."/>
            <person name="Lipzen A."/>
            <person name="Clum A."/>
            <person name="Drula E."/>
            <person name="Henrissat B."/>
            <person name="Kohler A."/>
            <person name="Grigoriev I.V."/>
            <person name="Martin F.M."/>
            <person name="Hacquard S."/>
        </authorList>
    </citation>
    <scope>NUCLEOTIDE SEQUENCE</scope>
    <source>
        <strain evidence="2">MPI-SDFR-AT-0120</strain>
    </source>
</reference>
<evidence type="ECO:0008006" key="4">
    <source>
        <dbReference type="Google" id="ProtNLM"/>
    </source>
</evidence>
<dbReference type="EMBL" id="JAGMVJ010000001">
    <property type="protein sequence ID" value="KAH7095455.1"/>
    <property type="molecule type" value="Genomic_DNA"/>
</dbReference>
<feature type="signal peptide" evidence="1">
    <location>
        <begin position="1"/>
        <end position="19"/>
    </location>
</feature>
<keyword evidence="3" id="KW-1185">Reference proteome</keyword>
<protein>
    <recommendedName>
        <fullName evidence="4">Fungal calcium binding protein domain-containing protein</fullName>
    </recommendedName>
</protein>
<gene>
    <name evidence="2" type="ORF">FB567DRAFT_543774</name>
</gene>
<organism evidence="2 3">
    <name type="scientific">Paraphoma chrysanthemicola</name>
    <dbReference type="NCBI Taxonomy" id="798071"/>
    <lineage>
        <taxon>Eukaryota</taxon>
        <taxon>Fungi</taxon>
        <taxon>Dikarya</taxon>
        <taxon>Ascomycota</taxon>
        <taxon>Pezizomycotina</taxon>
        <taxon>Dothideomycetes</taxon>
        <taxon>Pleosporomycetidae</taxon>
        <taxon>Pleosporales</taxon>
        <taxon>Pleosporineae</taxon>
        <taxon>Phaeosphaeriaceae</taxon>
        <taxon>Paraphoma</taxon>
    </lineage>
</organism>
<keyword evidence="1" id="KW-0732">Signal</keyword>